<name>A0ABD3GRS9_9MARC</name>
<evidence type="ECO:0000313" key="3">
    <source>
        <dbReference type="Proteomes" id="UP001633002"/>
    </source>
</evidence>
<organism evidence="2 3">
    <name type="scientific">Riccia sorocarpa</name>
    <dbReference type="NCBI Taxonomy" id="122646"/>
    <lineage>
        <taxon>Eukaryota</taxon>
        <taxon>Viridiplantae</taxon>
        <taxon>Streptophyta</taxon>
        <taxon>Embryophyta</taxon>
        <taxon>Marchantiophyta</taxon>
        <taxon>Marchantiopsida</taxon>
        <taxon>Marchantiidae</taxon>
        <taxon>Marchantiales</taxon>
        <taxon>Ricciaceae</taxon>
        <taxon>Riccia</taxon>
    </lineage>
</organism>
<protein>
    <recommendedName>
        <fullName evidence="4">DUF659 domain-containing protein</fullName>
    </recommendedName>
</protein>
<dbReference type="InterPro" id="IPR012337">
    <property type="entry name" value="RNaseH-like_sf"/>
</dbReference>
<dbReference type="PANTHER" id="PTHR32166:SF81">
    <property type="entry name" value="OS06G0658400 PROTEIN"/>
    <property type="match status" value="1"/>
</dbReference>
<dbReference type="EMBL" id="JBJQOH010000007">
    <property type="protein sequence ID" value="KAL3681668.1"/>
    <property type="molecule type" value="Genomic_DNA"/>
</dbReference>
<gene>
    <name evidence="2" type="ORF">R1sor_024624</name>
</gene>
<keyword evidence="3" id="KW-1185">Reference proteome</keyword>
<feature type="compositionally biased region" description="Low complexity" evidence="1">
    <location>
        <begin position="1"/>
        <end position="10"/>
    </location>
</feature>
<proteinExistence type="predicted"/>
<dbReference type="PANTHER" id="PTHR32166">
    <property type="entry name" value="OSJNBA0013A04.12 PROTEIN"/>
    <property type="match status" value="1"/>
</dbReference>
<reference evidence="2 3" key="1">
    <citation type="submission" date="2024-09" db="EMBL/GenBank/DDBJ databases">
        <title>Chromosome-scale assembly of Riccia sorocarpa.</title>
        <authorList>
            <person name="Paukszto L."/>
        </authorList>
    </citation>
    <scope>NUCLEOTIDE SEQUENCE [LARGE SCALE GENOMIC DNA]</scope>
    <source>
        <strain evidence="2">LP-2024</strain>
        <tissue evidence="2">Aerial parts of the thallus</tissue>
    </source>
</reference>
<accession>A0ABD3GRS9</accession>
<dbReference type="SUPFAM" id="SSF53098">
    <property type="entry name" value="Ribonuclease H-like"/>
    <property type="match status" value="1"/>
</dbReference>
<evidence type="ECO:0000256" key="1">
    <source>
        <dbReference type="SAM" id="MobiDB-lite"/>
    </source>
</evidence>
<evidence type="ECO:0008006" key="4">
    <source>
        <dbReference type="Google" id="ProtNLM"/>
    </source>
</evidence>
<dbReference type="AlphaFoldDB" id="A0ABD3GRS9"/>
<dbReference type="Proteomes" id="UP001633002">
    <property type="component" value="Unassembled WGS sequence"/>
</dbReference>
<comment type="caution">
    <text evidence="2">The sequence shown here is derived from an EMBL/GenBank/DDBJ whole genome shotgun (WGS) entry which is preliminary data.</text>
</comment>
<feature type="region of interest" description="Disordered" evidence="1">
    <location>
        <begin position="1"/>
        <end position="21"/>
    </location>
</feature>
<sequence length="734" mass="84666">MDIDGGSSSRDGGDGDSIPNGVEVRGCNDGLRRSYSKSKLLKFVLSYFRSLENGKIQCLFCEKSWKTSNKIIRLRDHFLHANMRGKAGARSWRGDSGKKVASANIAGCEKCPDGVYKNILMMTRAKEDRSKNMKACDGLASQILAGMRPVNVLDQHDWRRENDDGSNHVDDLVMEHEVTIHPVRASQPSVGRPLHQDRATENAIASQESMVRKASHRQASIPKLKIWQMKQVANQKWTLAQEMTGMSFRAFVHLAIKETYQYSSSIKGYKFPSEKRLRTMLLDTNYAMVKEATEHRMWDNTVGRRSIVSCDGWTNVRGRALLNILIVSRQGEMLLKHVDGSNTHKDSQWVADNIINEVLQCREFITFIKGHQRSHSMFLDYFSNGAELLKPGATRFATNIIMLDRAYGLSDPLRAMVVSSHWREWLGQNSSQLNIDAARHKRSILDDVFWDNVHDLLHMIEPIYVLLRQADAHKDFNGRICFESMKAQETLLSRHRSPGLKSHLITPYRCDQVTLLFTRRWDNWSNILHSTAMLLNPLYLFSDNREKLLRLRNVRADFDEYIELYVPHVLGYVGEKKERWMEDVETETAGILTIKPKKNACERSWSSYGQIHNPTHNRLTRDRQEKLVYIYHNARINDVETLKRRTATSLLSKFYTSRVQQQMLKKRHGEEYGASGDVNEAWVPTERLNVPQQYTKHGKAIPPPFDWEEQLEEDEVKENMKTTMRTSNIPNQLT</sequence>
<evidence type="ECO:0000313" key="2">
    <source>
        <dbReference type="EMBL" id="KAL3681668.1"/>
    </source>
</evidence>